<proteinExistence type="predicted"/>
<evidence type="ECO:0000256" key="1">
    <source>
        <dbReference type="SAM" id="Phobius"/>
    </source>
</evidence>
<dbReference type="EMBL" id="ADCX01000003">
    <property type="protein sequence ID" value="EFG27051.1"/>
    <property type="molecule type" value="Genomic_DNA"/>
</dbReference>
<feature type="transmembrane region" description="Helical" evidence="1">
    <location>
        <begin position="106"/>
        <end position="131"/>
    </location>
</feature>
<accession>W5IJ46</accession>
<evidence type="ECO:0000313" key="2">
    <source>
        <dbReference type="EMBL" id="EFG27051.1"/>
    </source>
</evidence>
<dbReference type="AlphaFoldDB" id="W5IJ46"/>
<keyword evidence="1" id="KW-0472">Membrane</keyword>
<comment type="caution">
    <text evidence="2">The sequence shown here is derived from an EMBL/GenBank/DDBJ whole genome shotgun (WGS) entry which is preliminary data.</text>
</comment>
<dbReference type="eggNOG" id="ENOG5031Y3G">
    <property type="taxonomic scope" value="Bacteria"/>
</dbReference>
<evidence type="ECO:0000313" key="3">
    <source>
        <dbReference type="Proteomes" id="UP000005777"/>
    </source>
</evidence>
<keyword evidence="1" id="KW-1133">Transmembrane helix</keyword>
<gene>
    <name evidence="2" type="ORF">HMPREF9020_00683</name>
</gene>
<keyword evidence="1" id="KW-0812">Transmembrane</keyword>
<dbReference type="RefSeq" id="WP_006293050.1">
    <property type="nucleotide sequence ID" value="NZ_GG770225.1"/>
</dbReference>
<feature type="transmembrane region" description="Helical" evidence="1">
    <location>
        <begin position="6"/>
        <end position="25"/>
    </location>
</feature>
<feature type="transmembrane region" description="Helical" evidence="1">
    <location>
        <begin position="32"/>
        <end position="49"/>
    </location>
</feature>
<organism evidence="2 3">
    <name type="scientific">Scardovia inopinata F0304</name>
    <dbReference type="NCBI Taxonomy" id="641146"/>
    <lineage>
        <taxon>Bacteria</taxon>
        <taxon>Bacillati</taxon>
        <taxon>Actinomycetota</taxon>
        <taxon>Actinomycetes</taxon>
        <taxon>Bifidobacteriales</taxon>
        <taxon>Bifidobacteriaceae</taxon>
        <taxon>Scardovia</taxon>
    </lineage>
</organism>
<sequence>MPYLFDWIFLPTLIAGLILSCIDIASRRVPRLLVALAYVTQVGAFLLLSGPSVRVMEAVAISLVSASVQWILALVRPGSLGVGDVTATALMTLIPGWFGWTSIVFWWLILGLLGLVGLGGLLLVSTIRSVYRKHNNHKRLARERVLKNKNLTLPYVPFISAAALIILFLPV</sequence>
<protein>
    <submittedName>
        <fullName evidence="2">Uncharacterized protein</fullName>
    </submittedName>
</protein>
<feature type="transmembrane region" description="Helical" evidence="1">
    <location>
        <begin position="152"/>
        <end position="169"/>
    </location>
</feature>
<name>W5IJ46_SCAIO</name>
<dbReference type="Proteomes" id="UP000005777">
    <property type="component" value="Unassembled WGS sequence"/>
</dbReference>
<reference evidence="2 3" key="1">
    <citation type="submission" date="2012-01" db="EMBL/GenBank/DDBJ databases">
        <title>The Genome Sequence of Scardovia inopinata F0304.</title>
        <authorList>
            <consortium name="The Broad Institute Genome Sequencing Platform"/>
            <person name="Ward D."/>
            <person name="Earl A."/>
            <person name="Feldgarden M."/>
            <person name="Gevers D."/>
            <person name="Young S."/>
            <person name="Zeng Q."/>
            <person name="Koehrsen M."/>
            <person name="Alvarado L."/>
            <person name="Berlin A.M."/>
            <person name="Borenstein D."/>
            <person name="Chapman S.B."/>
            <person name="Chen Z."/>
            <person name="Engels R."/>
            <person name="Freedman E."/>
            <person name="Gellesch M."/>
            <person name="Goldberg J."/>
            <person name="Griggs A."/>
            <person name="Gujja S."/>
            <person name="Heilman E.R."/>
            <person name="Heiman D.I."/>
            <person name="Hepburn T.A."/>
            <person name="Howarth C."/>
            <person name="Jen D."/>
            <person name="Larson L."/>
            <person name="Mehta T."/>
            <person name="Park D."/>
            <person name="Pearson M."/>
            <person name="Richards J."/>
            <person name="Roberts A."/>
            <person name="Saif S."/>
            <person name="Shea T.D."/>
            <person name="Shenoy N."/>
            <person name="Sisk P."/>
            <person name="Stolte C."/>
            <person name="Sykes S.N."/>
            <person name="Walk T."/>
            <person name="White J."/>
            <person name="Yandava C."/>
            <person name="Izard J."/>
            <person name="Baranova O.V."/>
            <person name="Blanton J.M."/>
            <person name="Tanner A.C."/>
            <person name="Dewhirst F."/>
            <person name="Haas B."/>
            <person name="Nusbaum C."/>
            <person name="Birren B."/>
        </authorList>
    </citation>
    <scope>NUCLEOTIDE SEQUENCE [LARGE SCALE GENOMIC DNA]</scope>
    <source>
        <strain evidence="2 3">F0304</strain>
    </source>
</reference>
<dbReference type="HOGENOM" id="CLU_133285_0_0_11"/>
<keyword evidence="3" id="KW-1185">Reference proteome</keyword>